<dbReference type="PANTHER" id="PTHR11647">
    <property type="entry name" value="HYDRANTOINASE/DIHYDROPYRIMIDINASE FAMILY MEMBER"/>
    <property type="match status" value="1"/>
</dbReference>
<keyword evidence="3" id="KW-1185">Reference proteome</keyword>
<dbReference type="InterPro" id="IPR050378">
    <property type="entry name" value="Metallo-dep_Hydrolases_sf"/>
</dbReference>
<dbReference type="Proteomes" id="UP001058533">
    <property type="component" value="Chromosome"/>
</dbReference>
<dbReference type="Gene3D" id="3.20.20.140">
    <property type="entry name" value="Metal-dependent hydrolases"/>
    <property type="match status" value="2"/>
</dbReference>
<dbReference type="InterPro" id="IPR013108">
    <property type="entry name" value="Amidohydro_3"/>
</dbReference>
<proteinExistence type="predicted"/>
<dbReference type="SUPFAM" id="SSF51556">
    <property type="entry name" value="Metallo-dependent hydrolases"/>
    <property type="match status" value="1"/>
</dbReference>
<dbReference type="SUPFAM" id="SSF51338">
    <property type="entry name" value="Composite domain of metallo-dependent hydrolases"/>
    <property type="match status" value="1"/>
</dbReference>
<protein>
    <submittedName>
        <fullName evidence="2">Amidohydrolase family protein</fullName>
    </submittedName>
</protein>
<dbReference type="InterPro" id="IPR011059">
    <property type="entry name" value="Metal-dep_hydrolase_composite"/>
</dbReference>
<dbReference type="EMBL" id="CP101740">
    <property type="protein sequence ID" value="UUL84135.1"/>
    <property type="molecule type" value="Genomic_DNA"/>
</dbReference>
<evidence type="ECO:0000259" key="1">
    <source>
        <dbReference type="Pfam" id="PF07969"/>
    </source>
</evidence>
<feature type="domain" description="Amidohydrolase 3" evidence="1">
    <location>
        <begin position="63"/>
        <end position="477"/>
    </location>
</feature>
<accession>A0ABY5LE63</accession>
<evidence type="ECO:0000313" key="2">
    <source>
        <dbReference type="EMBL" id="UUL84135.1"/>
    </source>
</evidence>
<dbReference type="InterPro" id="IPR032466">
    <property type="entry name" value="Metal_Hydrolase"/>
</dbReference>
<dbReference type="Pfam" id="PF07969">
    <property type="entry name" value="Amidohydro_3"/>
    <property type="match status" value="1"/>
</dbReference>
<dbReference type="PANTHER" id="PTHR11647:SF1">
    <property type="entry name" value="COLLAPSIN RESPONSE MEDIATOR PROTEIN"/>
    <property type="match status" value="1"/>
</dbReference>
<reference evidence="2" key="1">
    <citation type="submission" date="2022-07" db="EMBL/GenBank/DDBJ databases">
        <title>Sphingomonas sp. nov., a novel bacterium isolated from the north slope of the Mount Everest.</title>
        <authorList>
            <person name="Cui X."/>
            <person name="Liu Y."/>
        </authorList>
    </citation>
    <scope>NUCLEOTIDE SEQUENCE</scope>
    <source>
        <strain evidence="2">S5-59</strain>
    </source>
</reference>
<organism evidence="2 3">
    <name type="scientific">Sphingomonas qomolangmaensis</name>
    <dbReference type="NCBI Taxonomy" id="2918765"/>
    <lineage>
        <taxon>Bacteria</taxon>
        <taxon>Pseudomonadati</taxon>
        <taxon>Pseudomonadota</taxon>
        <taxon>Alphaproteobacteria</taxon>
        <taxon>Sphingomonadales</taxon>
        <taxon>Sphingomonadaceae</taxon>
        <taxon>Sphingomonas</taxon>
    </lineage>
</organism>
<name>A0ABY5LE63_9SPHN</name>
<gene>
    <name evidence="2" type="ORF">NMP03_01545</name>
</gene>
<sequence>MLALALALAGCAATAGSGQRADVVIRGGTLYSGGEGAAVVGDVEIAGDRIVYVGPSRGTAAARVIDAAGKIVAPGFIDPHTHPDSYIRSADPVARRNLPWLAQGVSTIIHGVDGGGSPDVAADAARLEASGIGTNVARFVGFGAVREAVLGQNDRAPTPAELAQEKALVAKAMCEGALGLSTGLFYAPQSFATTEEVIAVAREAGSRGGMYDTHQRDESSYTIGLLGSTREAIRIGREAAMPVHFAHLKALGVDVHGQAPQLIAEIEAARAAGIDVTADQYPWDASGSSVDASLVPRWAVDGGYRAMIARFDQPATIARIKPEMAENLRRRGGADSLLLTSAGHPWTGRTLAQMGQAWGIDPIDAAIRILRVANPRGTGAAGSAVASFNMADRDIDLIMRQPWVVTGSDGSDGHPRQYATFPRLYAEYVRKRRVIDLATMIRRSTGKVADMYKIEQRGYLRAGYFADVVVFDPEDYAPRADYVNPNEPAAGVTSLFVNGVLALEDGAATGATAGRALLRARPAGCPAA</sequence>
<evidence type="ECO:0000313" key="3">
    <source>
        <dbReference type="Proteomes" id="UP001058533"/>
    </source>
</evidence>